<feature type="domain" description="GST C-terminal" evidence="3">
    <location>
        <begin position="91"/>
        <end position="208"/>
    </location>
</feature>
<dbReference type="RefSeq" id="WP_133696843.1">
    <property type="nucleotide sequence ID" value="NZ_SOBR01000003.1"/>
</dbReference>
<name>A0A4R7NQB4_9GAMM</name>
<dbReference type="SUPFAM" id="SSF47616">
    <property type="entry name" value="GST C-terminal domain-like"/>
    <property type="match status" value="1"/>
</dbReference>
<dbReference type="PANTHER" id="PTHR43968:SF6">
    <property type="entry name" value="GLUTATHIONE S-TRANSFERASE OMEGA"/>
    <property type="match status" value="1"/>
</dbReference>
<dbReference type="NCBIfam" id="NF007016">
    <property type="entry name" value="PRK09481.1"/>
    <property type="match status" value="1"/>
</dbReference>
<dbReference type="PROSITE" id="PS51354">
    <property type="entry name" value="GLUTAREDOXIN_2"/>
    <property type="match status" value="1"/>
</dbReference>
<dbReference type="OrthoDB" id="9781431at2"/>
<dbReference type="InterPro" id="IPR050983">
    <property type="entry name" value="GST_Omega/HSP26"/>
</dbReference>
<evidence type="ECO:0000313" key="4">
    <source>
        <dbReference type="EMBL" id="TDU23017.1"/>
    </source>
</evidence>
<dbReference type="Proteomes" id="UP000295380">
    <property type="component" value="Unassembled WGS sequence"/>
</dbReference>
<gene>
    <name evidence="4" type="ORF">C8E00_103390</name>
</gene>
<dbReference type="InterPro" id="IPR040079">
    <property type="entry name" value="Glutathione_S-Trfase"/>
</dbReference>
<dbReference type="GO" id="GO:0005737">
    <property type="term" value="C:cytoplasm"/>
    <property type="evidence" value="ECO:0007669"/>
    <property type="project" value="TreeGrafter"/>
</dbReference>
<dbReference type="Pfam" id="PF00043">
    <property type="entry name" value="GST_C"/>
    <property type="match status" value="1"/>
</dbReference>
<reference evidence="4 5" key="1">
    <citation type="submission" date="2019-03" db="EMBL/GenBank/DDBJ databases">
        <title>Genomic Encyclopedia of Type Strains, Phase IV (KMG-IV): sequencing the most valuable type-strain genomes for metagenomic binning, comparative biology and taxonomic classification.</title>
        <authorList>
            <person name="Goeker M."/>
        </authorList>
    </citation>
    <scope>NUCLEOTIDE SEQUENCE [LARGE SCALE GENOMIC DNA]</scope>
    <source>
        <strain evidence="4 5">DSM 6770</strain>
    </source>
</reference>
<dbReference type="Gene3D" id="3.40.30.10">
    <property type="entry name" value="Glutaredoxin"/>
    <property type="match status" value="1"/>
</dbReference>
<dbReference type="InterPro" id="IPR004045">
    <property type="entry name" value="Glutathione_S-Trfase_N"/>
</dbReference>
<feature type="domain" description="GST N-terminal" evidence="2">
    <location>
        <begin position="8"/>
        <end position="86"/>
    </location>
</feature>
<dbReference type="AlphaFoldDB" id="A0A4R7NQB4"/>
<proteinExistence type="inferred from homology"/>
<comment type="similarity">
    <text evidence="1">Belongs to the GST superfamily. HSP26 family.</text>
</comment>
<dbReference type="CDD" id="cd03059">
    <property type="entry name" value="GST_N_SspA"/>
    <property type="match status" value="1"/>
</dbReference>
<dbReference type="SFLD" id="SFLDG00358">
    <property type="entry name" value="Main_(cytGST)"/>
    <property type="match status" value="1"/>
</dbReference>
<dbReference type="SFLD" id="SFLDS00019">
    <property type="entry name" value="Glutathione_Transferase_(cytos"/>
    <property type="match status" value="1"/>
</dbReference>
<dbReference type="InterPro" id="IPR036282">
    <property type="entry name" value="Glutathione-S-Trfase_C_sf"/>
</dbReference>
<evidence type="ECO:0000259" key="2">
    <source>
        <dbReference type="PROSITE" id="PS50404"/>
    </source>
</evidence>
<sequence length="208" mass="24138">MGVVAKRSSMTFYSGSDDHYSHRVRIVLAEKGVAVDFIEVNDDNHPEELADLNPYNSVPTLLDRDLVLYESKVMMEYLDERFPHPPLLPVYPVARAQSRLWMHRIEREWCPLVETIQQGSKKDAEKARKELRESITGISPIFEDMPFFMSDEFSLVDCCIAPILWRLPALGVELPEKQVKPLMNYMERLFSRDAFKASLLEAEKEMRT</sequence>
<dbReference type="InterPro" id="IPR034341">
    <property type="entry name" value="SspA_N"/>
</dbReference>
<protein>
    <submittedName>
        <fullName evidence="4">RNA polymerase-associated protein</fullName>
    </submittedName>
</protein>
<dbReference type="Pfam" id="PF13409">
    <property type="entry name" value="GST_N_2"/>
    <property type="match status" value="1"/>
</dbReference>
<dbReference type="PROSITE" id="PS50404">
    <property type="entry name" value="GST_NTER"/>
    <property type="match status" value="1"/>
</dbReference>
<comment type="caution">
    <text evidence="4">The sequence shown here is derived from an EMBL/GenBank/DDBJ whole genome shotgun (WGS) entry which is preliminary data.</text>
</comment>
<organism evidence="4 5">
    <name type="scientific">Chromohalobacter marismortui</name>
    <dbReference type="NCBI Taxonomy" id="42055"/>
    <lineage>
        <taxon>Bacteria</taxon>
        <taxon>Pseudomonadati</taxon>
        <taxon>Pseudomonadota</taxon>
        <taxon>Gammaproteobacteria</taxon>
        <taxon>Oceanospirillales</taxon>
        <taxon>Halomonadaceae</taxon>
        <taxon>Chromohalobacter</taxon>
    </lineage>
</organism>
<dbReference type="InterPro" id="IPR034342">
    <property type="entry name" value="SspA_C"/>
</dbReference>
<dbReference type="PANTHER" id="PTHR43968">
    <property type="match status" value="1"/>
</dbReference>
<dbReference type="SUPFAM" id="SSF52833">
    <property type="entry name" value="Thioredoxin-like"/>
    <property type="match status" value="1"/>
</dbReference>
<dbReference type="EMBL" id="SOBR01000003">
    <property type="protein sequence ID" value="TDU23017.1"/>
    <property type="molecule type" value="Genomic_DNA"/>
</dbReference>
<accession>A0A4R7NQB4</accession>
<dbReference type="InterPro" id="IPR010987">
    <property type="entry name" value="Glutathione-S-Trfase_C-like"/>
</dbReference>
<keyword evidence="5" id="KW-1185">Reference proteome</keyword>
<dbReference type="PROSITE" id="PS50405">
    <property type="entry name" value="GST_CTER"/>
    <property type="match status" value="1"/>
</dbReference>
<dbReference type="InterPro" id="IPR004046">
    <property type="entry name" value="GST_C"/>
</dbReference>
<evidence type="ECO:0000256" key="1">
    <source>
        <dbReference type="ARBA" id="ARBA00009929"/>
    </source>
</evidence>
<dbReference type="CDD" id="cd03186">
    <property type="entry name" value="GST_C_SspA"/>
    <property type="match status" value="1"/>
</dbReference>
<evidence type="ECO:0000313" key="5">
    <source>
        <dbReference type="Proteomes" id="UP000295380"/>
    </source>
</evidence>
<dbReference type="InterPro" id="IPR036249">
    <property type="entry name" value="Thioredoxin-like_sf"/>
</dbReference>
<dbReference type="Gene3D" id="1.20.1050.10">
    <property type="match status" value="1"/>
</dbReference>
<evidence type="ECO:0000259" key="3">
    <source>
        <dbReference type="PROSITE" id="PS50405"/>
    </source>
</evidence>